<feature type="coiled-coil region" evidence="4">
    <location>
        <begin position="283"/>
        <end position="331"/>
    </location>
</feature>
<dbReference type="SMART" id="SM00129">
    <property type="entry name" value="KISc"/>
    <property type="match status" value="1"/>
</dbReference>
<feature type="region of interest" description="Disordered" evidence="5">
    <location>
        <begin position="846"/>
        <end position="897"/>
    </location>
</feature>
<dbReference type="InterPro" id="IPR003903">
    <property type="entry name" value="UIM_dom"/>
</dbReference>
<feature type="compositionally biased region" description="Basic and acidic residues" evidence="5">
    <location>
        <begin position="613"/>
        <end position="630"/>
    </location>
</feature>
<evidence type="ECO:0000259" key="6">
    <source>
        <dbReference type="PROSITE" id="PS50067"/>
    </source>
</evidence>
<gene>
    <name evidence="7" type="ORF">V7S43_004292</name>
</gene>
<organism evidence="7 8">
    <name type="scientific">Phytophthora oleae</name>
    <dbReference type="NCBI Taxonomy" id="2107226"/>
    <lineage>
        <taxon>Eukaryota</taxon>
        <taxon>Sar</taxon>
        <taxon>Stramenopiles</taxon>
        <taxon>Oomycota</taxon>
        <taxon>Peronosporomycetes</taxon>
        <taxon>Peronosporales</taxon>
        <taxon>Peronosporaceae</taxon>
        <taxon>Phytophthora</taxon>
    </lineage>
</organism>
<feature type="region of interest" description="Disordered" evidence="5">
    <location>
        <begin position="587"/>
        <end position="643"/>
    </location>
</feature>
<feature type="coiled-coil region" evidence="4">
    <location>
        <begin position="402"/>
        <end position="429"/>
    </location>
</feature>
<feature type="compositionally biased region" description="Basic and acidic residues" evidence="5">
    <location>
        <begin position="846"/>
        <end position="877"/>
    </location>
</feature>
<reference evidence="7 8" key="1">
    <citation type="submission" date="2024-09" db="EMBL/GenBank/DDBJ databases">
        <title>Genome sequencing and assembly of Phytophthora oleae, isolate VK10A, causative agent of rot of olive drupes.</title>
        <authorList>
            <person name="Conti Taguali S."/>
            <person name="Riolo M."/>
            <person name="La Spada F."/>
            <person name="Cacciola S.O."/>
            <person name="Dionisio G."/>
        </authorList>
    </citation>
    <scope>NUCLEOTIDE SEQUENCE [LARGE SCALE GENOMIC DNA]</scope>
    <source>
        <strain evidence="7 8">VK10A</strain>
    </source>
</reference>
<dbReference type="InterPro" id="IPR027640">
    <property type="entry name" value="Kinesin-like_fam"/>
</dbReference>
<dbReference type="PRINTS" id="PR00380">
    <property type="entry name" value="KINESINHEAVY"/>
</dbReference>
<feature type="binding site" evidence="3">
    <location>
        <begin position="1149"/>
        <end position="1156"/>
    </location>
    <ligand>
        <name>ATP</name>
        <dbReference type="ChEBI" id="CHEBI:30616"/>
    </ligand>
</feature>
<dbReference type="InterPro" id="IPR027417">
    <property type="entry name" value="P-loop_NTPase"/>
</dbReference>
<feature type="region of interest" description="Disordered" evidence="5">
    <location>
        <begin position="928"/>
        <end position="951"/>
    </location>
</feature>
<dbReference type="SUPFAM" id="SSF52540">
    <property type="entry name" value="P-loop containing nucleoside triphosphate hydrolases"/>
    <property type="match status" value="1"/>
</dbReference>
<dbReference type="GO" id="GO:0005524">
    <property type="term" value="F:ATP binding"/>
    <property type="evidence" value="ECO:0007669"/>
    <property type="project" value="UniProtKB-UniRule"/>
</dbReference>
<feature type="compositionally biased region" description="Acidic residues" evidence="5">
    <location>
        <begin position="690"/>
        <end position="706"/>
    </location>
</feature>
<keyword evidence="4" id="KW-0175">Coiled coil</keyword>
<accession>A0ABD3FZB1</accession>
<dbReference type="InterPro" id="IPR019821">
    <property type="entry name" value="Kinesin_motor_CS"/>
</dbReference>
<keyword evidence="3" id="KW-0505">Motor protein</keyword>
<dbReference type="Pfam" id="PF00225">
    <property type="entry name" value="Kinesin"/>
    <property type="match status" value="1"/>
</dbReference>
<protein>
    <recommendedName>
        <fullName evidence="6">Kinesin motor domain-containing protein</fullName>
    </recommendedName>
</protein>
<dbReference type="PANTHER" id="PTHR47972">
    <property type="entry name" value="KINESIN-LIKE PROTEIN KLP-3"/>
    <property type="match status" value="1"/>
</dbReference>
<keyword evidence="2 3" id="KW-0067">ATP-binding</keyword>
<dbReference type="FunFam" id="3.40.850.10:FF:000146">
    <property type="entry name" value="Kinesin-like protein"/>
    <property type="match status" value="1"/>
</dbReference>
<dbReference type="EMBL" id="JBIMZQ010000006">
    <property type="protein sequence ID" value="KAL3671110.1"/>
    <property type="molecule type" value="Genomic_DNA"/>
</dbReference>
<keyword evidence="1 3" id="KW-0547">Nucleotide-binding</keyword>
<evidence type="ECO:0000256" key="4">
    <source>
        <dbReference type="SAM" id="Coils"/>
    </source>
</evidence>
<feature type="domain" description="Kinesin motor" evidence="6">
    <location>
        <begin position="1068"/>
        <end position="1392"/>
    </location>
</feature>
<feature type="compositionally biased region" description="Acidic residues" evidence="5">
    <location>
        <begin position="713"/>
        <end position="732"/>
    </location>
</feature>
<proteinExistence type="inferred from homology"/>
<dbReference type="GO" id="GO:0003774">
    <property type="term" value="F:cytoskeletal motor activity"/>
    <property type="evidence" value="ECO:0007669"/>
    <property type="project" value="UniProtKB-UniRule"/>
</dbReference>
<dbReference type="PROSITE" id="PS50330">
    <property type="entry name" value="UIM"/>
    <property type="match status" value="1"/>
</dbReference>
<dbReference type="InterPro" id="IPR036961">
    <property type="entry name" value="Kinesin_motor_dom_sf"/>
</dbReference>
<name>A0ABD3FZB1_9STRA</name>
<feature type="coiled-coil region" evidence="4">
    <location>
        <begin position="83"/>
        <end position="136"/>
    </location>
</feature>
<evidence type="ECO:0000313" key="7">
    <source>
        <dbReference type="EMBL" id="KAL3671110.1"/>
    </source>
</evidence>
<dbReference type="PROSITE" id="PS50067">
    <property type="entry name" value="KINESIN_MOTOR_2"/>
    <property type="match status" value="1"/>
</dbReference>
<evidence type="ECO:0000313" key="8">
    <source>
        <dbReference type="Proteomes" id="UP001632037"/>
    </source>
</evidence>
<sequence>MLSNAESPGNAQTPSGQELPVSNALISTAQVAPLPLATDFHAGKVLGLGAPPAPTQEREEAYIPVSLARAQLSKVVADMHEMKAEQVQKLNEILEHYRKLENDTRERHEARVKALKARAEMKLKESREQFVQLEEAGAAREELHNKEKQTLIEEQAKQRLGHLEAHETWRRELENALQTHEDTFAREQQKALEEIAQMSRAAAFTGERDKQQLSHELQMCSEDALGQAMRVETQLRSTRAALETQHQVFLEHEAKLRRHFAANLDVEWFIYTLIDNIVDKTQQVAETKRAETLSRKLHDLEEKAKAAGSREKILERRLEAARERFDFIEAQAVRETVELLVHAVVVTIGKTTATSDAPTQTLDIEEPKVEVKPVESEVPTLLLDKTKYESEVEVSRERNIALIRSKAALHEAKEKLEAVTKAKKAAKTAVKTWLTAFQGQYGREPTIEEKAQVKDKYLAFKDAEKAFSTQKTYVQTLKLQHRELALRIDASSRWSALGSAVVNVLEENESESESYSSVRGAVDTNVTSRPTTASVSTTEIGVETFVSTAEIGVEAFVSTKDSGTDATTDFRDEAVAVLEKEIQELRSQSAVSTPFIPEVTISAETPSNEEEEDRKRKDEEAQERSRQERAELEDEISGLSREIEERRAEKTRLEVEMEQMRLHLELSEARDSGSFPPSEEKVNARIVDEKDEEIEEGEYEEDEDFETVIAESKDDEELDIDEEKEEQEETESQDVKEDAARSLQLVQIITDAVVRGKAQFSRGDKAKCYQTYAKCAEKVITELQALHDKQRRQLVPALKRVLTESARLPPARGPQTLRKQLDIVRENCDEWLNVREEQATARLAERKARKEAAAAKKQQLMEKKQQKQAERKSEEKKAHKKKSSSSQPPPAGGKALEDAKQKLRTLESKAKADRVKISQLEAALAKAETQMTNGGGNSNLGGNSTSDRRVADLEKKHKKTLEENEKSAKKEIAALSQQLQSAQKASQELQEQSLALQKELGVVGGKAKQLGQLEVEMTQLREQAALVTPLNTELREAKSQYLTLETSYKEEQALRKKYYNQIEDMKGKIRVYARCRPMSNSENDRGCTTCVKFMDEFSLEVSGGNRAAKTFAYDQVFSPASTQPQVFEDTKNLLQSAVDGYNVCIFAYGQTGSGKTFTMTGSEKDPGLSPRAIHHLFQLAEEGKANFTVNFQATMLELYNDSLIDLFHLMEGGGAHDIKLEIKKNEKGMVIVQNATLKKCTTPEQTLKFFEAANKKRQVGATKMNAESSRSHSIFSLLVESYNKTTKVTTVGKLSLVDLAGSERAGKTGATADRLKEAQAINKSLSALGDVISALSTNEKFIPYRNNKLTQLMQDSLGGNAKTLMFVNISPADYNQEETSTSLTYASRVKLITNNANKNSESEQVNRLKAIIKQLRAGKTDVDLEGVLD</sequence>
<keyword evidence="8" id="KW-1185">Reference proteome</keyword>
<dbReference type="Proteomes" id="UP001632037">
    <property type="component" value="Unassembled WGS sequence"/>
</dbReference>
<dbReference type="PANTHER" id="PTHR47972:SF16">
    <property type="entry name" value="KINESIN-LIKE PROTEIN"/>
    <property type="match status" value="1"/>
</dbReference>
<evidence type="ECO:0000256" key="5">
    <source>
        <dbReference type="SAM" id="MobiDB-lite"/>
    </source>
</evidence>
<evidence type="ECO:0000256" key="3">
    <source>
        <dbReference type="PROSITE-ProRule" id="PRU00283"/>
    </source>
</evidence>
<evidence type="ECO:0000256" key="2">
    <source>
        <dbReference type="ARBA" id="ARBA00022840"/>
    </source>
</evidence>
<dbReference type="InterPro" id="IPR001752">
    <property type="entry name" value="Kinesin_motor_dom"/>
</dbReference>
<evidence type="ECO:0000256" key="1">
    <source>
        <dbReference type="ARBA" id="ARBA00022741"/>
    </source>
</evidence>
<dbReference type="Gene3D" id="3.40.850.10">
    <property type="entry name" value="Kinesin motor domain"/>
    <property type="match status" value="1"/>
</dbReference>
<dbReference type="PROSITE" id="PS00411">
    <property type="entry name" value="KINESIN_MOTOR_1"/>
    <property type="match status" value="1"/>
</dbReference>
<comment type="similarity">
    <text evidence="3">Belongs to the TRAFAC class myosin-kinesin ATPase superfamily. Kinesin family.</text>
</comment>
<feature type="region of interest" description="Disordered" evidence="5">
    <location>
        <begin position="690"/>
        <end position="738"/>
    </location>
</feature>
<comment type="caution">
    <text evidence="7">The sequence shown here is derived from an EMBL/GenBank/DDBJ whole genome shotgun (WGS) entry which is preliminary data.</text>
</comment>